<evidence type="ECO:0000313" key="2">
    <source>
        <dbReference type="Proteomes" id="UP000245802"/>
    </source>
</evidence>
<dbReference type="Proteomes" id="UP000245802">
    <property type="component" value="Chromosome"/>
</dbReference>
<keyword evidence="2" id="KW-1185">Reference proteome</keyword>
<dbReference type="KEGG" id="gog:C1280_14340"/>
<sequence>MESIAMPTLDPVAEFRARWLPHVSKDGLSRIIELLEKGSPLLIHGAFTRAVPMGCLASHIAWNHPQTCRYQHEAGVMWLAKVAKLNPATSSVILAWDRDGAGNFELRNDLLGACLEERECRRQRAHLCEPACC</sequence>
<organism evidence="1 2">
    <name type="scientific">Gemmata obscuriglobus</name>
    <dbReference type="NCBI Taxonomy" id="114"/>
    <lineage>
        <taxon>Bacteria</taxon>
        <taxon>Pseudomonadati</taxon>
        <taxon>Planctomycetota</taxon>
        <taxon>Planctomycetia</taxon>
        <taxon>Gemmatales</taxon>
        <taxon>Gemmataceae</taxon>
        <taxon>Gemmata</taxon>
    </lineage>
</organism>
<reference evidence="1 2" key="1">
    <citation type="submission" date="2018-01" db="EMBL/GenBank/DDBJ databases">
        <title>G. obscuriglobus.</title>
        <authorList>
            <person name="Franke J."/>
            <person name="Blomberg W."/>
            <person name="Selmecki A."/>
        </authorList>
    </citation>
    <scope>NUCLEOTIDE SEQUENCE [LARGE SCALE GENOMIC DNA]</scope>
    <source>
        <strain evidence="1 2">DSM 5831</strain>
    </source>
</reference>
<dbReference type="AlphaFoldDB" id="A0A2Z3H8L7"/>
<accession>A0A2Z3H8L7</accession>
<gene>
    <name evidence="1" type="ORF">C1280_14340</name>
</gene>
<dbReference type="EMBL" id="CP025958">
    <property type="protein sequence ID" value="AWM38054.1"/>
    <property type="molecule type" value="Genomic_DNA"/>
</dbReference>
<proteinExistence type="predicted"/>
<evidence type="ECO:0000313" key="1">
    <source>
        <dbReference type="EMBL" id="AWM38054.1"/>
    </source>
</evidence>
<protein>
    <submittedName>
        <fullName evidence="1">Uncharacterized protein</fullName>
    </submittedName>
</protein>
<name>A0A2Z3H8L7_9BACT</name>